<comment type="caution">
    <text evidence="1">The sequence shown here is derived from an EMBL/GenBank/DDBJ whole genome shotgun (WGS) entry which is preliminary data.</text>
</comment>
<dbReference type="EMBL" id="BARW01031764">
    <property type="protein sequence ID" value="GAJ05942.1"/>
    <property type="molecule type" value="Genomic_DNA"/>
</dbReference>
<gene>
    <name evidence="1" type="ORF">S12H4_50438</name>
</gene>
<proteinExistence type="predicted"/>
<sequence length="33" mass="3730">LEGENEDLKTELDEAKGALEEVYKTVHEEKPVS</sequence>
<feature type="non-terminal residue" evidence="1">
    <location>
        <position position="1"/>
    </location>
</feature>
<dbReference type="AlphaFoldDB" id="X1UQR6"/>
<name>X1UQR6_9ZZZZ</name>
<accession>X1UQR6</accession>
<evidence type="ECO:0000313" key="1">
    <source>
        <dbReference type="EMBL" id="GAJ05942.1"/>
    </source>
</evidence>
<reference evidence="1" key="1">
    <citation type="journal article" date="2014" name="Front. Microbiol.">
        <title>High frequency of phylogenetically diverse reductive dehalogenase-homologous genes in deep subseafloor sedimentary metagenomes.</title>
        <authorList>
            <person name="Kawai M."/>
            <person name="Futagami T."/>
            <person name="Toyoda A."/>
            <person name="Takaki Y."/>
            <person name="Nishi S."/>
            <person name="Hori S."/>
            <person name="Arai W."/>
            <person name="Tsubouchi T."/>
            <person name="Morono Y."/>
            <person name="Uchiyama I."/>
            <person name="Ito T."/>
            <person name="Fujiyama A."/>
            <person name="Inagaki F."/>
            <person name="Takami H."/>
        </authorList>
    </citation>
    <scope>NUCLEOTIDE SEQUENCE</scope>
    <source>
        <strain evidence="1">Expedition CK06-06</strain>
    </source>
</reference>
<protein>
    <submittedName>
        <fullName evidence="1">Uncharacterized protein</fullName>
    </submittedName>
</protein>
<organism evidence="1">
    <name type="scientific">marine sediment metagenome</name>
    <dbReference type="NCBI Taxonomy" id="412755"/>
    <lineage>
        <taxon>unclassified sequences</taxon>
        <taxon>metagenomes</taxon>
        <taxon>ecological metagenomes</taxon>
    </lineage>
</organism>